<keyword evidence="2" id="KW-1185">Reference proteome</keyword>
<geneLocation type="plasmid" evidence="1 2">
    <name>p3</name>
</geneLocation>
<dbReference type="Proteomes" id="UP000679498">
    <property type="component" value="Plasmid p3"/>
</dbReference>
<reference evidence="1 2" key="1">
    <citation type="submission" date="2021-05" db="EMBL/GenBank/DDBJ databases">
        <title>Biocontrol using Exiguobacterium acetylicum SI17 against litchi downy blight caused by Peronophythora litchii.</title>
        <authorList>
            <person name="Zheng L."/>
        </authorList>
    </citation>
    <scope>NUCLEOTIDE SEQUENCE [LARGE SCALE GENOMIC DNA]</scope>
    <source>
        <strain evidence="1 2">SI17</strain>
        <plasmid evidence="1 2">p3</plasmid>
    </source>
</reference>
<accession>A0ABX8GE76</accession>
<keyword evidence="1" id="KW-0614">Plasmid</keyword>
<dbReference type="RefSeq" id="WP_214814073.1">
    <property type="nucleotide sequence ID" value="NZ_CP075900.1"/>
</dbReference>
<organism evidence="1 2">
    <name type="scientific">Exiguobacterium acetylicum</name>
    <name type="common">Brevibacterium acetylicum</name>
    <dbReference type="NCBI Taxonomy" id="41170"/>
    <lineage>
        <taxon>Bacteria</taxon>
        <taxon>Bacillati</taxon>
        <taxon>Bacillota</taxon>
        <taxon>Bacilli</taxon>
        <taxon>Bacillales</taxon>
        <taxon>Bacillales Family XII. Incertae Sedis</taxon>
        <taxon>Exiguobacterium</taxon>
    </lineage>
</organism>
<evidence type="ECO:0000313" key="2">
    <source>
        <dbReference type="Proteomes" id="UP000679498"/>
    </source>
</evidence>
<sequence length="71" mass="8482">MAELKKNISVRLRDDNVAEFYALREYLSSTNPLLSDLNNNQLVNYCINFTIDHYEEKIKQYQEQLKKPDNK</sequence>
<dbReference type="GeneID" id="88813456"/>
<proteinExistence type="predicted"/>
<gene>
    <name evidence="1" type="ORF">KKI46_17270</name>
</gene>
<dbReference type="EMBL" id="CP075900">
    <property type="protein sequence ID" value="QWB31945.1"/>
    <property type="molecule type" value="Genomic_DNA"/>
</dbReference>
<evidence type="ECO:0000313" key="1">
    <source>
        <dbReference type="EMBL" id="QWB31945.1"/>
    </source>
</evidence>
<name>A0ABX8GE76_EXIAC</name>
<protein>
    <submittedName>
        <fullName evidence="1">Uncharacterized protein</fullName>
    </submittedName>
</protein>